<organism evidence="1 2">
    <name type="scientific">Psychrosphaera algicola</name>
    <dbReference type="NCBI Taxonomy" id="3023714"/>
    <lineage>
        <taxon>Bacteria</taxon>
        <taxon>Pseudomonadati</taxon>
        <taxon>Pseudomonadota</taxon>
        <taxon>Gammaproteobacteria</taxon>
        <taxon>Alteromonadales</taxon>
        <taxon>Pseudoalteromonadaceae</taxon>
        <taxon>Psychrosphaera</taxon>
    </lineage>
</organism>
<evidence type="ECO:0000313" key="2">
    <source>
        <dbReference type="Proteomes" id="UP001528411"/>
    </source>
</evidence>
<dbReference type="RefSeq" id="WP_272179569.1">
    <property type="nucleotide sequence ID" value="NZ_JAQOMS010000002.1"/>
</dbReference>
<reference evidence="1 2" key="1">
    <citation type="submission" date="2023-01" db="EMBL/GenBank/DDBJ databases">
        <title>Psychrosphaera sp. nov., isolated from marine algae.</title>
        <authorList>
            <person name="Bayburt H."/>
            <person name="Choi B.J."/>
            <person name="Kim J.M."/>
            <person name="Choi D.G."/>
            <person name="Jeon C.O."/>
        </authorList>
    </citation>
    <scope>NUCLEOTIDE SEQUENCE [LARGE SCALE GENOMIC DNA]</scope>
    <source>
        <strain evidence="1 2">G1-22</strain>
    </source>
</reference>
<comment type="caution">
    <text evidence="1">The sequence shown here is derived from an EMBL/GenBank/DDBJ whole genome shotgun (WGS) entry which is preliminary data.</text>
</comment>
<evidence type="ECO:0000313" key="1">
    <source>
        <dbReference type="EMBL" id="MDC2887776.1"/>
    </source>
</evidence>
<dbReference type="Proteomes" id="UP001528411">
    <property type="component" value="Unassembled WGS sequence"/>
</dbReference>
<gene>
    <name evidence="1" type="ORF">PN838_01575</name>
</gene>
<accession>A0ABT5F8A9</accession>
<proteinExistence type="predicted"/>
<dbReference type="EMBL" id="JAQOMS010000002">
    <property type="protein sequence ID" value="MDC2887776.1"/>
    <property type="molecule type" value="Genomic_DNA"/>
</dbReference>
<protein>
    <submittedName>
        <fullName evidence="1">Uncharacterized protein</fullName>
    </submittedName>
</protein>
<keyword evidence="2" id="KW-1185">Reference proteome</keyword>
<sequence>MALPTFSIPRIKDWLNLLGFEVIDEHYLCHSTLLGEIKEQKKGRITNMFANIAPKMGSVCVLTAKKREWPLTPIRPRVRYRTVFQPAVRTASMLDHDKN</sequence>
<name>A0ABT5F8A9_9GAMM</name>